<reference evidence="2 3" key="1">
    <citation type="journal article" date="2007" name="Genome Res.">
        <title>Genome sequence of a proteolytic (Group I) Clostridium botulinum strain Hall A and comparative analysis of the clostridial genomes.</title>
        <authorList>
            <person name="Sebaihia M."/>
            <person name="Peck M.W."/>
            <person name="Minton N.P."/>
            <person name="Thomson N.R."/>
            <person name="Holden M.T.G."/>
            <person name="Mitchell W.J."/>
            <person name="Carter A.T."/>
            <person name="Bentley S.D."/>
            <person name="Mason D.R."/>
            <person name="Crossman L."/>
            <person name="Paul C.J."/>
            <person name="Ivens A."/>
            <person name="Wells-Bennik M.H.J."/>
            <person name="Davis I.J."/>
            <person name="Cerdeno-Tarraga A.M."/>
            <person name="Churcher C."/>
            <person name="Quail M.A."/>
            <person name="Chillingworth T."/>
            <person name="Feltwell T."/>
            <person name="Fraser A."/>
            <person name="Goodhead I."/>
            <person name="Hance Z."/>
            <person name="Jagels K."/>
            <person name="Larke N."/>
            <person name="Maddison M."/>
            <person name="Moule S."/>
            <person name="Mungall K."/>
            <person name="Norbertczak H."/>
            <person name="Rabbinowitsch E."/>
            <person name="Sanders M."/>
            <person name="Simmonds M."/>
            <person name="White B."/>
            <person name="Whithead S."/>
            <person name="Parkhill J."/>
        </authorList>
    </citation>
    <scope>NUCLEOTIDE SEQUENCE [LARGE SCALE GENOMIC DNA]</scope>
    <source>
        <strain evidence="3">Hall / ATCC 3502 / NCTC 13319 / Type A [Sanger]</strain>
    </source>
</reference>
<gene>
    <name evidence="2" type="ordered locus">CBO0681</name>
</gene>
<dbReference type="AlphaFoldDB" id="A5HZM4"/>
<dbReference type="PATRIC" id="fig|413999.7.peg.677"/>
<dbReference type="Proteomes" id="UP000001986">
    <property type="component" value="Chromosome"/>
</dbReference>
<proteinExistence type="predicted"/>
<dbReference type="KEGG" id="cbo:CBO0681"/>
<dbReference type="InterPro" id="IPR025587">
    <property type="entry name" value="DUF4351"/>
</dbReference>
<evidence type="ECO:0000313" key="3">
    <source>
        <dbReference type="Proteomes" id="UP000001986"/>
    </source>
</evidence>
<accession>A5HZM4</accession>
<evidence type="ECO:0000259" key="1">
    <source>
        <dbReference type="Pfam" id="PF14261"/>
    </source>
</evidence>
<dbReference type="Pfam" id="PF14261">
    <property type="entry name" value="DUF4351"/>
    <property type="match status" value="1"/>
</dbReference>
<protein>
    <recommendedName>
        <fullName evidence="1">DUF4351 domain-containing protein</fullName>
    </recommendedName>
</protein>
<keyword evidence="3" id="KW-1185">Reference proteome</keyword>
<dbReference type="EMBL" id="AM412317">
    <property type="protein sequence ID" value="CAL82233.1"/>
    <property type="molecule type" value="Genomic_DNA"/>
</dbReference>
<evidence type="ECO:0000313" key="2">
    <source>
        <dbReference type="EMBL" id="CAL82233.1"/>
    </source>
</evidence>
<sequence>MGKAEEELRMTDLGKSLIQEEIEKRKAELLIKMLMQKFKKVSDEYKGKIKILPEETIELIATYIFELNSVEELEKYF</sequence>
<organism evidence="2 3">
    <name type="scientific">Clostridium botulinum (strain Hall / ATCC 3502 / NCTC 13319 / Type A)</name>
    <dbReference type="NCBI Taxonomy" id="441771"/>
    <lineage>
        <taxon>Bacteria</taxon>
        <taxon>Bacillati</taxon>
        <taxon>Bacillota</taxon>
        <taxon>Clostridia</taxon>
        <taxon>Eubacteriales</taxon>
        <taxon>Clostridiaceae</taxon>
        <taxon>Clostridium</taxon>
    </lineage>
</organism>
<name>A5HZM4_CLOBH</name>
<dbReference type="HOGENOM" id="CLU_198127_0_0_9"/>
<feature type="domain" description="DUF4351" evidence="1">
    <location>
        <begin position="19"/>
        <end position="77"/>
    </location>
</feature>